<organism evidence="1 2">
    <name type="scientific">Megaselia scalaris</name>
    <name type="common">Humpbacked fly</name>
    <name type="synonym">Phora scalaris</name>
    <dbReference type="NCBI Taxonomy" id="36166"/>
    <lineage>
        <taxon>Eukaryota</taxon>
        <taxon>Metazoa</taxon>
        <taxon>Ecdysozoa</taxon>
        <taxon>Arthropoda</taxon>
        <taxon>Hexapoda</taxon>
        <taxon>Insecta</taxon>
        <taxon>Pterygota</taxon>
        <taxon>Neoptera</taxon>
        <taxon>Endopterygota</taxon>
        <taxon>Diptera</taxon>
        <taxon>Brachycera</taxon>
        <taxon>Muscomorpha</taxon>
        <taxon>Platypezoidea</taxon>
        <taxon>Phoridae</taxon>
        <taxon>Megaseliini</taxon>
        <taxon>Megaselia</taxon>
    </lineage>
</organism>
<evidence type="ECO:0000313" key="2">
    <source>
        <dbReference type="Proteomes" id="UP000015102"/>
    </source>
</evidence>
<proteinExistence type="predicted"/>
<keyword evidence="2" id="KW-1185">Reference proteome</keyword>
<dbReference type="EnsemblMetazoa" id="MESCA000003-RA">
    <property type="protein sequence ID" value="MESCA000003-PA"/>
    <property type="gene ID" value="MESCA000003"/>
</dbReference>
<dbReference type="Proteomes" id="UP000015102">
    <property type="component" value="Unassembled WGS sequence"/>
</dbReference>
<dbReference type="EMBL" id="CAQQ02071543">
    <property type="status" value="NOT_ANNOTATED_CDS"/>
    <property type="molecule type" value="Genomic_DNA"/>
</dbReference>
<reference evidence="2" key="1">
    <citation type="submission" date="2013-02" db="EMBL/GenBank/DDBJ databases">
        <authorList>
            <person name="Hughes D."/>
        </authorList>
    </citation>
    <scope>NUCLEOTIDE SEQUENCE</scope>
    <source>
        <strain>Durham</strain>
        <strain evidence="2">NC isolate 2 -- Noor lab</strain>
    </source>
</reference>
<protein>
    <submittedName>
        <fullName evidence="1">Uncharacterized protein</fullName>
    </submittedName>
</protein>
<name>T1G9W3_MEGSC</name>
<sequence>MLVNRCLYGSSKLRRSKLLSRKTKVRLYHQLIMPVLLYGTLFENFELDVCNGLDMCIEWNKMSRQENVSLQTRMDIERREDLGPDRVTSYHVMLEQLAKSNYFVLHIVVIDKVVAHAVGV</sequence>
<evidence type="ECO:0000313" key="1">
    <source>
        <dbReference type="EnsemblMetazoa" id="MESCA000003-PA"/>
    </source>
</evidence>
<dbReference type="EMBL" id="CAQQ02071544">
    <property type="status" value="NOT_ANNOTATED_CDS"/>
    <property type="molecule type" value="Genomic_DNA"/>
</dbReference>
<reference evidence="1" key="2">
    <citation type="submission" date="2015-06" db="UniProtKB">
        <authorList>
            <consortium name="EnsemblMetazoa"/>
        </authorList>
    </citation>
    <scope>IDENTIFICATION</scope>
</reference>
<dbReference type="AlphaFoldDB" id="T1G9W3"/>
<dbReference type="HOGENOM" id="CLU_2052279_0_0_1"/>
<accession>T1G9W3</accession>